<dbReference type="SUPFAM" id="SSF53098">
    <property type="entry name" value="Ribonuclease H-like"/>
    <property type="match status" value="1"/>
</dbReference>
<dbReference type="PANTHER" id="PTHR46564:SF1">
    <property type="entry name" value="TRANSPOSASE"/>
    <property type="match status" value="1"/>
</dbReference>
<dbReference type="GO" id="GO:0003676">
    <property type="term" value="F:nucleic acid binding"/>
    <property type="evidence" value="ECO:0007669"/>
    <property type="project" value="InterPro"/>
</dbReference>
<evidence type="ECO:0000259" key="1">
    <source>
        <dbReference type="Pfam" id="PF13358"/>
    </source>
</evidence>
<dbReference type="PANTHER" id="PTHR46564">
    <property type="entry name" value="TRANSPOSASE"/>
    <property type="match status" value="1"/>
</dbReference>
<dbReference type="NCBIfam" id="NF033545">
    <property type="entry name" value="transpos_IS630"/>
    <property type="match status" value="1"/>
</dbReference>
<organism evidence="2">
    <name type="scientific">uncultured Chloroflexia bacterium</name>
    <dbReference type="NCBI Taxonomy" id="1672391"/>
    <lineage>
        <taxon>Bacteria</taxon>
        <taxon>Bacillati</taxon>
        <taxon>Chloroflexota</taxon>
        <taxon>Chloroflexia</taxon>
        <taxon>environmental samples</taxon>
    </lineage>
</organism>
<evidence type="ECO:0000313" key="2">
    <source>
        <dbReference type="EMBL" id="CAA9384909.1"/>
    </source>
</evidence>
<dbReference type="InterPro" id="IPR038717">
    <property type="entry name" value="Tc1-like_DDE_dom"/>
</dbReference>
<name>A0A6J4NJR1_9CHLR</name>
<feature type="domain" description="Tc1-like transposase DDE" evidence="1">
    <location>
        <begin position="5"/>
        <end position="130"/>
    </location>
</feature>
<proteinExistence type="predicted"/>
<dbReference type="AlphaFoldDB" id="A0A6J4NJR1"/>
<protein>
    <submittedName>
        <fullName evidence="2">Mobile element protein</fullName>
    </submittedName>
</protein>
<sequence>MAPLYARAPKGQRAYAQVPKNRGENSSLIAALSLDEGVCAAMTLEGAVDGIAFRIYVKEVLAPKLRPGQIVVLDNLQVHKNQAVQEAIKAQGCELLFLPSYSPDFNPIEQAFSKLKTLVRKHKARTKQALDDAIAAALKAINLQDVIGWFSHAGYLPHGF</sequence>
<dbReference type="InterPro" id="IPR012337">
    <property type="entry name" value="RNaseH-like_sf"/>
</dbReference>
<reference evidence="2" key="1">
    <citation type="submission" date="2020-02" db="EMBL/GenBank/DDBJ databases">
        <authorList>
            <person name="Meier V. D."/>
        </authorList>
    </citation>
    <scope>NUCLEOTIDE SEQUENCE</scope>
    <source>
        <strain evidence="2">AVDCRST_MAG93</strain>
    </source>
</reference>
<accession>A0A6J4NJR1</accession>
<dbReference type="Pfam" id="PF13358">
    <property type="entry name" value="DDE_3"/>
    <property type="match status" value="1"/>
</dbReference>
<dbReference type="InterPro" id="IPR036397">
    <property type="entry name" value="RNaseH_sf"/>
</dbReference>
<gene>
    <name evidence="2" type="ORF">AVDCRST_MAG93-9401</name>
</gene>
<dbReference type="EMBL" id="CADCTR010003157">
    <property type="protein sequence ID" value="CAA9384909.1"/>
    <property type="molecule type" value="Genomic_DNA"/>
</dbReference>
<dbReference type="InterPro" id="IPR047655">
    <property type="entry name" value="Transpos_IS630-like"/>
</dbReference>
<dbReference type="Gene3D" id="3.30.420.10">
    <property type="entry name" value="Ribonuclease H-like superfamily/Ribonuclease H"/>
    <property type="match status" value="1"/>
</dbReference>